<dbReference type="Pfam" id="PF18052">
    <property type="entry name" value="Rx_N"/>
    <property type="match status" value="1"/>
</dbReference>
<comment type="similarity">
    <text evidence="1">Belongs to the disease resistance NB-LRR family.</text>
</comment>
<name>A0AAF0WR68_DAUCS</name>
<evidence type="ECO:0000256" key="1">
    <source>
        <dbReference type="ARBA" id="ARBA00008894"/>
    </source>
</evidence>
<dbReference type="Gene3D" id="1.10.10.10">
    <property type="entry name" value="Winged helix-like DNA-binding domain superfamily/Winged helix DNA-binding domain"/>
    <property type="match status" value="1"/>
</dbReference>
<dbReference type="PRINTS" id="PR00364">
    <property type="entry name" value="DISEASERSIST"/>
</dbReference>
<proteinExistence type="inferred from homology"/>
<reference evidence="11" key="1">
    <citation type="journal article" date="2016" name="Nat. Genet.">
        <title>A high-quality carrot genome assembly provides new insights into carotenoid accumulation and asterid genome evolution.</title>
        <authorList>
            <person name="Iorizzo M."/>
            <person name="Ellison S."/>
            <person name="Senalik D."/>
            <person name="Zeng P."/>
            <person name="Satapoomin P."/>
            <person name="Huang J."/>
            <person name="Bowman M."/>
            <person name="Iovene M."/>
            <person name="Sanseverino W."/>
            <person name="Cavagnaro P."/>
            <person name="Yildiz M."/>
            <person name="Macko-Podgorni A."/>
            <person name="Moranska E."/>
            <person name="Grzebelus E."/>
            <person name="Grzebelus D."/>
            <person name="Ashrafi H."/>
            <person name="Zheng Z."/>
            <person name="Cheng S."/>
            <person name="Spooner D."/>
            <person name="Van Deynze A."/>
            <person name="Simon P."/>
        </authorList>
    </citation>
    <scope>NUCLEOTIDE SEQUENCE</scope>
    <source>
        <tissue evidence="11">Leaf</tissue>
    </source>
</reference>
<dbReference type="Proteomes" id="UP000077755">
    <property type="component" value="Chromosome 3"/>
</dbReference>
<dbReference type="PANTHER" id="PTHR23155">
    <property type="entry name" value="DISEASE RESISTANCE PROTEIN RP"/>
    <property type="match status" value="1"/>
</dbReference>
<dbReference type="InterPro" id="IPR055414">
    <property type="entry name" value="LRR_R13L4/SHOC2-like"/>
</dbReference>
<dbReference type="Pfam" id="PF23559">
    <property type="entry name" value="WHD_DRP"/>
    <property type="match status" value="1"/>
</dbReference>
<dbReference type="Gene3D" id="3.80.10.10">
    <property type="entry name" value="Ribonuclease Inhibitor"/>
    <property type="match status" value="2"/>
</dbReference>
<keyword evidence="4" id="KW-0547">Nucleotide-binding</keyword>
<dbReference type="GO" id="GO:0051607">
    <property type="term" value="P:defense response to virus"/>
    <property type="evidence" value="ECO:0007669"/>
    <property type="project" value="UniProtKB-ARBA"/>
</dbReference>
<dbReference type="InterPro" id="IPR027417">
    <property type="entry name" value="P-loop_NTPase"/>
</dbReference>
<dbReference type="InterPro" id="IPR041118">
    <property type="entry name" value="Rx_N"/>
</dbReference>
<dbReference type="InterPro" id="IPR042197">
    <property type="entry name" value="Apaf_helical"/>
</dbReference>
<dbReference type="Pfam" id="PF00931">
    <property type="entry name" value="NB-ARC"/>
    <property type="match status" value="1"/>
</dbReference>
<feature type="domain" description="Disease resistance R13L4/SHOC-2-like LRR" evidence="10">
    <location>
        <begin position="584"/>
        <end position="917"/>
    </location>
</feature>
<feature type="domain" description="Disease resistance protein winged helix" evidence="9">
    <location>
        <begin position="419"/>
        <end position="494"/>
    </location>
</feature>
<evidence type="ECO:0000256" key="2">
    <source>
        <dbReference type="ARBA" id="ARBA00022614"/>
    </source>
</evidence>
<keyword evidence="5" id="KW-0611">Plant defense</keyword>
<dbReference type="GO" id="GO:0005524">
    <property type="term" value="F:ATP binding"/>
    <property type="evidence" value="ECO:0007669"/>
    <property type="project" value="UniProtKB-KW"/>
</dbReference>
<dbReference type="FunFam" id="3.40.50.300:FF:001091">
    <property type="entry name" value="Probable disease resistance protein At1g61300"/>
    <property type="match status" value="1"/>
</dbReference>
<dbReference type="EMBL" id="CP093345">
    <property type="protein sequence ID" value="WOG94627.1"/>
    <property type="molecule type" value="Genomic_DNA"/>
</dbReference>
<feature type="domain" description="Disease resistance N-terminal" evidence="8">
    <location>
        <begin position="5"/>
        <end position="89"/>
    </location>
</feature>
<dbReference type="InterPro" id="IPR038005">
    <property type="entry name" value="RX-like_CC"/>
</dbReference>
<dbReference type="Gene3D" id="1.20.5.4130">
    <property type="match status" value="1"/>
</dbReference>
<gene>
    <name evidence="11" type="ORF">DCAR_0313923</name>
</gene>
<keyword evidence="2" id="KW-0433">Leucine-rich repeat</keyword>
<evidence type="ECO:0008006" key="13">
    <source>
        <dbReference type="Google" id="ProtNLM"/>
    </source>
</evidence>
<dbReference type="PANTHER" id="PTHR23155:SF1185">
    <property type="entry name" value="DISEASE RESISTANCE RPP8-LIKE PROTEIN 3-RELATED"/>
    <property type="match status" value="1"/>
</dbReference>
<evidence type="ECO:0000256" key="3">
    <source>
        <dbReference type="ARBA" id="ARBA00022737"/>
    </source>
</evidence>
<dbReference type="InterPro" id="IPR002182">
    <property type="entry name" value="NB-ARC"/>
</dbReference>
<dbReference type="InterPro" id="IPR044974">
    <property type="entry name" value="Disease_R_plants"/>
</dbReference>
<organism evidence="11 12">
    <name type="scientific">Daucus carota subsp. sativus</name>
    <name type="common">Carrot</name>
    <dbReference type="NCBI Taxonomy" id="79200"/>
    <lineage>
        <taxon>Eukaryota</taxon>
        <taxon>Viridiplantae</taxon>
        <taxon>Streptophyta</taxon>
        <taxon>Embryophyta</taxon>
        <taxon>Tracheophyta</taxon>
        <taxon>Spermatophyta</taxon>
        <taxon>Magnoliopsida</taxon>
        <taxon>eudicotyledons</taxon>
        <taxon>Gunneridae</taxon>
        <taxon>Pentapetalae</taxon>
        <taxon>asterids</taxon>
        <taxon>campanulids</taxon>
        <taxon>Apiales</taxon>
        <taxon>Apiaceae</taxon>
        <taxon>Apioideae</taxon>
        <taxon>Scandiceae</taxon>
        <taxon>Daucinae</taxon>
        <taxon>Daucus</taxon>
        <taxon>Daucus sect. Daucus</taxon>
    </lineage>
</organism>
<evidence type="ECO:0000256" key="6">
    <source>
        <dbReference type="ARBA" id="ARBA00022840"/>
    </source>
</evidence>
<keyword evidence="6" id="KW-0067">ATP-binding</keyword>
<dbReference type="FunFam" id="1.10.10.10:FF:000322">
    <property type="entry name" value="Probable disease resistance protein At1g63360"/>
    <property type="match status" value="1"/>
</dbReference>
<evidence type="ECO:0000259" key="9">
    <source>
        <dbReference type="Pfam" id="PF23559"/>
    </source>
</evidence>
<dbReference type="CDD" id="cd14798">
    <property type="entry name" value="RX-CC_like"/>
    <property type="match status" value="1"/>
</dbReference>
<dbReference type="SUPFAM" id="SSF52540">
    <property type="entry name" value="P-loop containing nucleoside triphosphate hydrolases"/>
    <property type="match status" value="1"/>
</dbReference>
<evidence type="ECO:0000313" key="11">
    <source>
        <dbReference type="EMBL" id="WOG94627.1"/>
    </source>
</evidence>
<feature type="domain" description="NB-ARC" evidence="7">
    <location>
        <begin position="151"/>
        <end position="321"/>
    </location>
</feature>
<accession>A0AAF0WR68</accession>
<evidence type="ECO:0000256" key="5">
    <source>
        <dbReference type="ARBA" id="ARBA00022821"/>
    </source>
</evidence>
<evidence type="ECO:0000259" key="7">
    <source>
        <dbReference type="Pfam" id="PF00931"/>
    </source>
</evidence>
<dbReference type="SUPFAM" id="SSF52058">
    <property type="entry name" value="L domain-like"/>
    <property type="match status" value="1"/>
</dbReference>
<dbReference type="AlphaFoldDB" id="A0AAF0WR68"/>
<sequence>MAEAVVSIVVARLTDLLIEEPLALHGLKDEIQQVVSKLELMKTFLRDADSRISEYEVRTLVADIRALAYDAEHVVESFIVKPSSSAWNRRKQAVKIKNIQSKMSLLSDSIRDNNIKSTSESSNSSSQAPGKLKRFHSFKTLEPEIFVGFHGDVDRLVGHLVNESDDRYPLISICGMGGLGKTTLAQKIYNHPTIKASFAGLAWVSISQEWQTKLVLQRILICLIHEKKEEILTWDDDKLVENLLEVQQRKKCLIVLDDIWTTDAWDSIKSAFTTKTSVSKLMLTSRNAEVAEHVNREGFIYQPECLNEEQSWELLKLKAVPRGYHLDSRNIFTVMEKLGREMVKKCAGLPLAIVILGGILVTKPSVMEWEKVYADSLWSLEKGKGLGEDQQRQLFHVLVWSYNDLPPQLKPCFLYLGKFGEDEQIEAETLYQLWIAEGLVLSTDKREGETMMQVAESYMGELVHRSMVQVRYEDMGNSHTKIKSASLHDLMRDLSLSRAIAEGFFEVLDLRKRNDFHLNPSADLRSVDTRQLVVYYHKKHITKQIKSYFVKKFKQQQYRSMLLFSNGVYTSLTYPLLPKVVGSHVANFRFLRVFSMENAAVDGIIYPRSFVRALGSLVYLRYLSVRNVSLSLIPSIQNMVLLQTLKLDVSSSLLFRRISIPSWFSRNILGKLGHLRHLFLPHTNRVFYDNQKLCFDGLGKLEILENFSNQWCEPKDLPKLINLQKLTLEVVSVHDDVEETMKNLAALALSSSSNLRYLGLSLILCDQRGDKVRQLFRDYNSILQKLFICGHLAELAQLFENPPLNINNHVEESSICITSLKLDSSFLADDPMPVLEKIHTLRNLHLSSFTFLGKEMVCSSMGFPKLTSLQLNGLPNLVKWNIEEGSMSVLTYLNITSCWRLEELPEGMISLTSLRCLRLNFMPTDFIHKLRKVNGQQGHDFYRVAHVPDFAIHNGTVWQYVE</sequence>
<dbReference type="Gene3D" id="1.10.8.430">
    <property type="entry name" value="Helical domain of apoptotic protease-activating factors"/>
    <property type="match status" value="1"/>
</dbReference>
<dbReference type="InterPro" id="IPR032675">
    <property type="entry name" value="LRR_dom_sf"/>
</dbReference>
<evidence type="ECO:0000256" key="4">
    <source>
        <dbReference type="ARBA" id="ARBA00022741"/>
    </source>
</evidence>
<protein>
    <recommendedName>
        <fullName evidence="13">NB-ARC domain-containing protein</fullName>
    </recommendedName>
</protein>
<dbReference type="GO" id="GO:0043531">
    <property type="term" value="F:ADP binding"/>
    <property type="evidence" value="ECO:0007669"/>
    <property type="project" value="InterPro"/>
</dbReference>
<dbReference type="Gene3D" id="3.40.50.300">
    <property type="entry name" value="P-loop containing nucleotide triphosphate hydrolases"/>
    <property type="match status" value="1"/>
</dbReference>
<dbReference type="InterPro" id="IPR058922">
    <property type="entry name" value="WHD_DRP"/>
</dbReference>
<dbReference type="KEGG" id="dcr:108211938"/>
<reference evidence="11" key="2">
    <citation type="submission" date="2022-03" db="EMBL/GenBank/DDBJ databases">
        <title>Draft title - Genomic analysis of global carrot germplasm unveils the trajectory of domestication and the origin of high carotenoid orange carrot.</title>
        <authorList>
            <person name="Iorizzo M."/>
            <person name="Ellison S."/>
            <person name="Senalik D."/>
            <person name="Macko-Podgorni A."/>
            <person name="Grzebelus D."/>
            <person name="Bostan H."/>
            <person name="Rolling W."/>
            <person name="Curaba J."/>
            <person name="Simon P."/>
        </authorList>
    </citation>
    <scope>NUCLEOTIDE SEQUENCE</scope>
    <source>
        <tissue evidence="11">Leaf</tissue>
    </source>
</reference>
<evidence type="ECO:0000259" key="8">
    <source>
        <dbReference type="Pfam" id="PF18052"/>
    </source>
</evidence>
<dbReference type="InterPro" id="IPR036388">
    <property type="entry name" value="WH-like_DNA-bd_sf"/>
</dbReference>
<keyword evidence="12" id="KW-1185">Reference proteome</keyword>
<keyword evidence="3" id="KW-0677">Repeat</keyword>
<dbReference type="Pfam" id="PF23598">
    <property type="entry name" value="LRR_14"/>
    <property type="match status" value="1"/>
</dbReference>
<evidence type="ECO:0000259" key="10">
    <source>
        <dbReference type="Pfam" id="PF23598"/>
    </source>
</evidence>
<dbReference type="GO" id="GO:0098542">
    <property type="term" value="P:defense response to other organism"/>
    <property type="evidence" value="ECO:0007669"/>
    <property type="project" value="TreeGrafter"/>
</dbReference>
<evidence type="ECO:0000313" key="12">
    <source>
        <dbReference type="Proteomes" id="UP000077755"/>
    </source>
</evidence>